<feature type="compositionally biased region" description="Low complexity" evidence="1">
    <location>
        <begin position="143"/>
        <end position="160"/>
    </location>
</feature>
<organism evidence="2">
    <name type="scientific">Tanacetum cinerariifolium</name>
    <name type="common">Dalmatian daisy</name>
    <name type="synonym">Chrysanthemum cinerariifolium</name>
    <dbReference type="NCBI Taxonomy" id="118510"/>
    <lineage>
        <taxon>Eukaryota</taxon>
        <taxon>Viridiplantae</taxon>
        <taxon>Streptophyta</taxon>
        <taxon>Embryophyta</taxon>
        <taxon>Tracheophyta</taxon>
        <taxon>Spermatophyta</taxon>
        <taxon>Magnoliopsida</taxon>
        <taxon>eudicotyledons</taxon>
        <taxon>Gunneridae</taxon>
        <taxon>Pentapetalae</taxon>
        <taxon>asterids</taxon>
        <taxon>campanulids</taxon>
        <taxon>Asterales</taxon>
        <taxon>Asteraceae</taxon>
        <taxon>Asteroideae</taxon>
        <taxon>Anthemideae</taxon>
        <taxon>Anthemidinae</taxon>
        <taxon>Tanacetum</taxon>
    </lineage>
</organism>
<protein>
    <submittedName>
        <fullName evidence="2">Uncharacterized protein</fullName>
    </submittedName>
</protein>
<feature type="region of interest" description="Disordered" evidence="1">
    <location>
        <begin position="83"/>
        <end position="160"/>
    </location>
</feature>
<accession>A0A6L2K146</accession>
<dbReference type="EMBL" id="BKCJ010001591">
    <property type="protein sequence ID" value="GEU42590.1"/>
    <property type="molecule type" value="Genomic_DNA"/>
</dbReference>
<evidence type="ECO:0000256" key="1">
    <source>
        <dbReference type="SAM" id="MobiDB-lite"/>
    </source>
</evidence>
<comment type="caution">
    <text evidence="2">The sequence shown here is derived from an EMBL/GenBank/DDBJ whole genome shotgun (WGS) entry which is preliminary data.</text>
</comment>
<proteinExistence type="predicted"/>
<dbReference type="AlphaFoldDB" id="A0A6L2K146"/>
<gene>
    <name evidence="2" type="ORF">Tci_014568</name>
</gene>
<feature type="region of interest" description="Disordered" evidence="1">
    <location>
        <begin position="183"/>
        <end position="205"/>
    </location>
</feature>
<reference evidence="2" key="1">
    <citation type="journal article" date="2019" name="Sci. Rep.">
        <title>Draft genome of Tanacetum cinerariifolium, the natural source of mosquito coil.</title>
        <authorList>
            <person name="Yamashiro T."/>
            <person name="Shiraishi A."/>
            <person name="Satake H."/>
            <person name="Nakayama K."/>
        </authorList>
    </citation>
    <scope>NUCLEOTIDE SEQUENCE</scope>
</reference>
<evidence type="ECO:0000313" key="2">
    <source>
        <dbReference type="EMBL" id="GEU42590.1"/>
    </source>
</evidence>
<sequence length="205" mass="22728">MPPKPNFPGLEEFVNELIVSEPTVRKPIFETSKAKGNPHQDLQDKGVINSGCSRHMTRNISYLTDYEEIDEGYVAFEGNPKGGKITGRGNQSNGNAGTKACDDAESKSYQDDRFQPSTDDGKKVDEDPRQENECKNQEKEDNVNNTNNVNTAGTNEVNAVGANTNNKLPFDLEMPSLEDISTFNFSSDHEDNDEMADMNNLETTI</sequence>
<name>A0A6L2K146_TANCI</name>
<feature type="compositionally biased region" description="Basic and acidic residues" evidence="1">
    <location>
        <begin position="100"/>
        <end position="142"/>
    </location>
</feature>